<sequence length="52" mass="5736">MSQQEEEEAIRLANAAVYLMVLKSAIKLNIIDIIFASSDGGIFLSPRRTCHA</sequence>
<reference evidence="2" key="1">
    <citation type="journal article" date="2023" name="G3 (Bethesda)">
        <title>Genome assembly and association tests identify interacting loci associated with vigor, precocity, and sex in interspecific pistachio rootstocks.</title>
        <authorList>
            <person name="Palmer W."/>
            <person name="Jacygrad E."/>
            <person name="Sagayaradj S."/>
            <person name="Cavanaugh K."/>
            <person name="Han R."/>
            <person name="Bertier L."/>
            <person name="Beede B."/>
            <person name="Kafkas S."/>
            <person name="Golino D."/>
            <person name="Preece J."/>
            <person name="Michelmore R."/>
        </authorList>
    </citation>
    <scope>NUCLEOTIDE SEQUENCE [LARGE SCALE GENOMIC DNA]</scope>
</reference>
<gene>
    <name evidence="1" type="ORF">Pint_08160</name>
</gene>
<proteinExistence type="predicted"/>
<dbReference type="Proteomes" id="UP001163603">
    <property type="component" value="Chromosome 10"/>
</dbReference>
<name>A0ACC0XS56_9ROSI</name>
<evidence type="ECO:0000313" key="2">
    <source>
        <dbReference type="Proteomes" id="UP001163603"/>
    </source>
</evidence>
<dbReference type="EMBL" id="CM047745">
    <property type="protein sequence ID" value="KAJ0024029.1"/>
    <property type="molecule type" value="Genomic_DNA"/>
</dbReference>
<comment type="caution">
    <text evidence="1">The sequence shown here is derived from an EMBL/GenBank/DDBJ whole genome shotgun (WGS) entry which is preliminary data.</text>
</comment>
<organism evidence="1 2">
    <name type="scientific">Pistacia integerrima</name>
    <dbReference type="NCBI Taxonomy" id="434235"/>
    <lineage>
        <taxon>Eukaryota</taxon>
        <taxon>Viridiplantae</taxon>
        <taxon>Streptophyta</taxon>
        <taxon>Embryophyta</taxon>
        <taxon>Tracheophyta</taxon>
        <taxon>Spermatophyta</taxon>
        <taxon>Magnoliopsida</taxon>
        <taxon>eudicotyledons</taxon>
        <taxon>Gunneridae</taxon>
        <taxon>Pentapetalae</taxon>
        <taxon>rosids</taxon>
        <taxon>malvids</taxon>
        <taxon>Sapindales</taxon>
        <taxon>Anacardiaceae</taxon>
        <taxon>Pistacia</taxon>
    </lineage>
</organism>
<protein>
    <submittedName>
        <fullName evidence="1">Uncharacterized protein</fullName>
    </submittedName>
</protein>
<keyword evidence="2" id="KW-1185">Reference proteome</keyword>
<accession>A0ACC0XS56</accession>
<evidence type="ECO:0000313" key="1">
    <source>
        <dbReference type="EMBL" id="KAJ0024029.1"/>
    </source>
</evidence>